<dbReference type="EnsemblMetazoa" id="ASIC018766-RA">
    <property type="protein sequence ID" value="ASIC018766-PA"/>
    <property type="gene ID" value="ASIC018766"/>
</dbReference>
<reference evidence="2" key="2">
    <citation type="submission" date="2020-05" db="UniProtKB">
        <authorList>
            <consortium name="EnsemblMetazoa"/>
        </authorList>
    </citation>
    <scope>IDENTIFICATION</scope>
</reference>
<dbReference type="AlphaFoldDB" id="A0A084WKH9"/>
<gene>
    <name evidence="1" type="ORF">ZHAS_00018766</name>
</gene>
<accession>A0A084WKH9</accession>
<reference evidence="1 3" key="1">
    <citation type="journal article" date="2014" name="BMC Genomics">
        <title>Genome sequence of Anopheles sinensis provides insight into genetics basis of mosquito competence for malaria parasites.</title>
        <authorList>
            <person name="Zhou D."/>
            <person name="Zhang D."/>
            <person name="Ding G."/>
            <person name="Shi L."/>
            <person name="Hou Q."/>
            <person name="Ye Y."/>
            <person name="Xu Y."/>
            <person name="Zhou H."/>
            <person name="Xiong C."/>
            <person name="Li S."/>
            <person name="Yu J."/>
            <person name="Hong S."/>
            <person name="Yu X."/>
            <person name="Zou P."/>
            <person name="Chen C."/>
            <person name="Chang X."/>
            <person name="Wang W."/>
            <person name="Lv Y."/>
            <person name="Sun Y."/>
            <person name="Ma L."/>
            <person name="Shen B."/>
            <person name="Zhu C."/>
        </authorList>
    </citation>
    <scope>NUCLEOTIDE SEQUENCE [LARGE SCALE GENOMIC DNA]</scope>
</reference>
<proteinExistence type="predicted"/>
<sequence length="166" mass="18421">MLAHNARPRHEKSLLDASRCDLESQQMSLASALLLRFITRKCCPPAPPNLPARTESVNRCVYFEQIPPGGSRNNGQRVMGFDRAAGGFQGGDERNEAVIPISVSSDSISAIKQTQMTCAYITPVPRRVAPCRTQTLHHTPTRAKCRPTFGGKSRRWAVALDHWRIV</sequence>
<keyword evidence="3" id="KW-1185">Reference proteome</keyword>
<evidence type="ECO:0000313" key="1">
    <source>
        <dbReference type="EMBL" id="KFB50723.1"/>
    </source>
</evidence>
<protein>
    <submittedName>
        <fullName evidence="1 2">Membrane protein</fullName>
    </submittedName>
</protein>
<organism evidence="1">
    <name type="scientific">Anopheles sinensis</name>
    <name type="common">Mosquito</name>
    <dbReference type="NCBI Taxonomy" id="74873"/>
    <lineage>
        <taxon>Eukaryota</taxon>
        <taxon>Metazoa</taxon>
        <taxon>Ecdysozoa</taxon>
        <taxon>Arthropoda</taxon>
        <taxon>Hexapoda</taxon>
        <taxon>Insecta</taxon>
        <taxon>Pterygota</taxon>
        <taxon>Neoptera</taxon>
        <taxon>Endopterygota</taxon>
        <taxon>Diptera</taxon>
        <taxon>Nematocera</taxon>
        <taxon>Culicoidea</taxon>
        <taxon>Culicidae</taxon>
        <taxon>Anophelinae</taxon>
        <taxon>Anopheles</taxon>
    </lineage>
</organism>
<dbReference type="EMBL" id="ATLV01024122">
    <property type="status" value="NOT_ANNOTATED_CDS"/>
    <property type="molecule type" value="Genomic_DNA"/>
</dbReference>
<dbReference type="Proteomes" id="UP000030765">
    <property type="component" value="Unassembled WGS sequence"/>
</dbReference>
<name>A0A084WKH9_ANOSI</name>
<evidence type="ECO:0000313" key="3">
    <source>
        <dbReference type="Proteomes" id="UP000030765"/>
    </source>
</evidence>
<evidence type="ECO:0000313" key="2">
    <source>
        <dbReference type="EnsemblMetazoa" id="ASIC018766-PA"/>
    </source>
</evidence>
<dbReference type="EMBL" id="KE525349">
    <property type="protein sequence ID" value="KFB50723.1"/>
    <property type="molecule type" value="Genomic_DNA"/>
</dbReference>
<dbReference type="VEuPathDB" id="VectorBase:ASIC018766"/>